<feature type="chain" id="PRO_5027948215" evidence="2">
    <location>
        <begin position="21"/>
        <end position="106"/>
    </location>
</feature>
<feature type="compositionally biased region" description="Polar residues" evidence="1">
    <location>
        <begin position="95"/>
        <end position="106"/>
    </location>
</feature>
<feature type="signal peptide" evidence="2">
    <location>
        <begin position="1"/>
        <end position="20"/>
    </location>
</feature>
<gene>
    <name evidence="3" type="ORF">IZ6_02530</name>
</gene>
<reference evidence="3 4" key="1">
    <citation type="submission" date="2020-08" db="EMBL/GenBank/DDBJ databases">
        <title>Genome sequence of Rhizobiales bacterium strain IZ6.</title>
        <authorList>
            <person name="Nakai R."/>
            <person name="Naganuma T."/>
        </authorList>
    </citation>
    <scope>NUCLEOTIDE SEQUENCE [LARGE SCALE GENOMIC DNA]</scope>
    <source>
        <strain evidence="3 4">IZ6</strain>
    </source>
</reference>
<keyword evidence="2" id="KW-0732">Signal</keyword>
<organism evidence="3 4">
    <name type="scientific">Terrihabitans soli</name>
    <dbReference type="NCBI Taxonomy" id="708113"/>
    <lineage>
        <taxon>Bacteria</taxon>
        <taxon>Pseudomonadati</taxon>
        <taxon>Pseudomonadota</taxon>
        <taxon>Alphaproteobacteria</taxon>
        <taxon>Hyphomicrobiales</taxon>
        <taxon>Terrihabitans</taxon>
    </lineage>
</organism>
<sequence>MKKYLALTAAVALLASPAFAQSNNSNLETQSDVLEGARQSQQPGGIGAMEEGRSSTLGGGSGSSNLETNSDVIRGAEESSEPGLPGGQPMGATHGGSSTNSGNLGQ</sequence>
<evidence type="ECO:0000313" key="3">
    <source>
        <dbReference type="EMBL" id="BCJ89518.1"/>
    </source>
</evidence>
<dbReference type="AlphaFoldDB" id="A0A6S6QST8"/>
<evidence type="ECO:0000256" key="1">
    <source>
        <dbReference type="SAM" id="MobiDB-lite"/>
    </source>
</evidence>
<evidence type="ECO:0000313" key="4">
    <source>
        <dbReference type="Proteomes" id="UP000515317"/>
    </source>
</evidence>
<evidence type="ECO:0000256" key="2">
    <source>
        <dbReference type="SAM" id="SignalP"/>
    </source>
</evidence>
<dbReference type="EMBL" id="AP023361">
    <property type="protein sequence ID" value="BCJ89518.1"/>
    <property type="molecule type" value="Genomic_DNA"/>
</dbReference>
<feature type="region of interest" description="Disordered" evidence="1">
    <location>
        <begin position="18"/>
        <end position="106"/>
    </location>
</feature>
<dbReference type="Proteomes" id="UP000515317">
    <property type="component" value="Chromosome"/>
</dbReference>
<name>A0A6S6QST8_9HYPH</name>
<dbReference type="KEGG" id="tso:IZ6_02530"/>
<proteinExistence type="predicted"/>
<feature type="compositionally biased region" description="Polar residues" evidence="1">
    <location>
        <begin position="21"/>
        <end position="43"/>
    </location>
</feature>
<dbReference type="RefSeq" id="WP_222876224.1">
    <property type="nucleotide sequence ID" value="NZ_AP023361.1"/>
</dbReference>
<keyword evidence="4" id="KW-1185">Reference proteome</keyword>
<accession>A0A6S6QST8</accession>
<protein>
    <submittedName>
        <fullName evidence="3">Uncharacterized protein</fullName>
    </submittedName>
</protein>